<proteinExistence type="inferred from homology"/>
<dbReference type="GO" id="GO:0005794">
    <property type="term" value="C:Golgi apparatus"/>
    <property type="evidence" value="ECO:0007669"/>
    <property type="project" value="TreeGrafter"/>
</dbReference>
<dbReference type="InterPro" id="IPR019308">
    <property type="entry name" value="TMEM214"/>
</dbReference>
<sequence>MPDWEVVGKKKKEMQMTRKEKKIEEQEFINSAPTLEEILPHAQVMSLYADLNSNNTKNMPPSKAANKENGKKNQKKPQEKKKKAAPGPVNDKPRTLEAAVASLKYDELKSDYEIAKVRFDENPLQQLKALTAFFTSKLVVDQNKIVFSGKCLEHPLGLFPDKHRNFLQHVFSEVDKDTRYQFFDTCLLALVHDLKQGNPISGYKVMLQSLVSNHPEVLYDNFDLITDLIQSYSNQNKIGISTAIMWVLAQAANFNFKHGLQVWRTFMLSFIEQKNYTRYSLDYLKHLFSRSHNRQRDALSIPEYLECVDLLFEYYNIPKSCLTELQSSCKLFRERTSLKDAGKYFLMVLEEKIPQPSSTLYRQEMVAFLYSLLREDPYACFQHWRDVYANNLPESVLLLRLIYKDWQNIQSNEILPYKETIFTVETFNFVNQTLYKKKMQSEGLDECNRIVQTITTKMTRPA</sequence>
<evidence type="ECO:0000256" key="11">
    <source>
        <dbReference type="SAM" id="MobiDB-lite"/>
    </source>
</evidence>
<accession>A0A8D9DU53</accession>
<evidence type="ECO:0000256" key="10">
    <source>
        <dbReference type="ARBA" id="ARBA00024938"/>
    </source>
</evidence>
<comment type="subcellular location">
    <subcellularLocation>
        <location evidence="1">Endoplasmic reticulum membrane</location>
        <topology evidence="1">Multi-pass membrane protein</topology>
    </subcellularLocation>
</comment>
<comment type="similarity">
    <text evidence="2">Belongs to the TMEM214 family.</text>
</comment>
<evidence type="ECO:0000256" key="3">
    <source>
        <dbReference type="ARBA" id="ARBA00011720"/>
    </source>
</evidence>
<evidence type="ECO:0000313" key="12">
    <source>
        <dbReference type="EMBL" id="CAG6729402.1"/>
    </source>
</evidence>
<keyword evidence="7" id="KW-1133">Transmembrane helix</keyword>
<keyword evidence="9" id="KW-0325">Glycoprotein</keyword>
<dbReference type="PANTHER" id="PTHR13448">
    <property type="entry name" value="TRANSMEMBRANE PROTEIN 214"/>
    <property type="match status" value="1"/>
</dbReference>
<evidence type="ECO:0000256" key="7">
    <source>
        <dbReference type="ARBA" id="ARBA00022989"/>
    </source>
</evidence>
<organism evidence="12">
    <name type="scientific">Cacopsylla melanoneura</name>
    <dbReference type="NCBI Taxonomy" id="428564"/>
    <lineage>
        <taxon>Eukaryota</taxon>
        <taxon>Metazoa</taxon>
        <taxon>Ecdysozoa</taxon>
        <taxon>Arthropoda</taxon>
        <taxon>Hexapoda</taxon>
        <taxon>Insecta</taxon>
        <taxon>Pterygota</taxon>
        <taxon>Neoptera</taxon>
        <taxon>Paraneoptera</taxon>
        <taxon>Hemiptera</taxon>
        <taxon>Sternorrhyncha</taxon>
        <taxon>Psylloidea</taxon>
        <taxon>Psyllidae</taxon>
        <taxon>Psyllinae</taxon>
        <taxon>Cacopsylla</taxon>
    </lineage>
</organism>
<dbReference type="GO" id="GO:0006915">
    <property type="term" value="P:apoptotic process"/>
    <property type="evidence" value="ECO:0007669"/>
    <property type="project" value="UniProtKB-KW"/>
</dbReference>
<dbReference type="EMBL" id="HBUF01378730">
    <property type="protein sequence ID" value="CAG6729404.1"/>
    <property type="molecule type" value="Transcribed_RNA"/>
</dbReference>
<keyword evidence="4 12" id="KW-0812">Transmembrane</keyword>
<dbReference type="GO" id="GO:0005789">
    <property type="term" value="C:endoplasmic reticulum membrane"/>
    <property type="evidence" value="ECO:0007669"/>
    <property type="project" value="UniProtKB-SubCell"/>
</dbReference>
<keyword evidence="5" id="KW-0053">Apoptosis</keyword>
<evidence type="ECO:0000256" key="6">
    <source>
        <dbReference type="ARBA" id="ARBA00022824"/>
    </source>
</evidence>
<reference evidence="12" key="1">
    <citation type="submission" date="2021-05" db="EMBL/GenBank/DDBJ databases">
        <authorList>
            <person name="Alioto T."/>
            <person name="Alioto T."/>
            <person name="Gomez Garrido J."/>
        </authorList>
    </citation>
    <scope>NUCLEOTIDE SEQUENCE</scope>
</reference>
<feature type="region of interest" description="Disordered" evidence="11">
    <location>
        <begin position="50"/>
        <end position="93"/>
    </location>
</feature>
<evidence type="ECO:0000256" key="9">
    <source>
        <dbReference type="ARBA" id="ARBA00023180"/>
    </source>
</evidence>
<evidence type="ECO:0000256" key="1">
    <source>
        <dbReference type="ARBA" id="ARBA00004477"/>
    </source>
</evidence>
<evidence type="ECO:0000256" key="8">
    <source>
        <dbReference type="ARBA" id="ARBA00023136"/>
    </source>
</evidence>
<keyword evidence="6" id="KW-0256">Endoplasmic reticulum</keyword>
<dbReference type="AlphaFoldDB" id="A0A8D9DU53"/>
<evidence type="ECO:0000256" key="5">
    <source>
        <dbReference type="ARBA" id="ARBA00022703"/>
    </source>
</evidence>
<dbReference type="Pfam" id="PF10151">
    <property type="entry name" value="TMEM214"/>
    <property type="match status" value="1"/>
</dbReference>
<dbReference type="EMBL" id="HBUF01378728">
    <property type="protein sequence ID" value="CAG6729402.1"/>
    <property type="molecule type" value="Transcribed_RNA"/>
</dbReference>
<name>A0A8D9DU53_9HEMI</name>
<feature type="compositionally biased region" description="Basic residues" evidence="11">
    <location>
        <begin position="72"/>
        <end position="84"/>
    </location>
</feature>
<evidence type="ECO:0000256" key="2">
    <source>
        <dbReference type="ARBA" id="ARBA00007984"/>
    </source>
</evidence>
<comment type="subunit">
    <text evidence="3">Constitutively interacts with CASP4; required for the localization of procaspase 4 to the ER.</text>
</comment>
<comment type="function">
    <text evidence="10">Critical mediator, in cooperation with CASP4, of endoplasmic reticulum-stress induced apoptosis. Required or the activation of CASP4 following endoplasmic reticulum stress.</text>
</comment>
<dbReference type="PANTHER" id="PTHR13448:SF0">
    <property type="entry name" value="TRANSMEMBRANE PROTEIN 214"/>
    <property type="match status" value="1"/>
</dbReference>
<keyword evidence="8" id="KW-0472">Membrane</keyword>
<protein>
    <submittedName>
        <fullName evidence="12">Transmembrane protein 214</fullName>
    </submittedName>
</protein>
<evidence type="ECO:0000256" key="4">
    <source>
        <dbReference type="ARBA" id="ARBA00022692"/>
    </source>
</evidence>